<dbReference type="InterPro" id="IPR042208">
    <property type="entry name" value="D-ser_dehydrat-like_sf"/>
</dbReference>
<dbReference type="SMART" id="SM01119">
    <property type="entry name" value="D-ser_dehydrat"/>
    <property type="match status" value="1"/>
</dbReference>
<feature type="domain" description="D-serine dehydratase-like" evidence="3">
    <location>
        <begin position="283"/>
        <end position="408"/>
    </location>
</feature>
<evidence type="ECO:0000259" key="3">
    <source>
        <dbReference type="SMART" id="SM01119"/>
    </source>
</evidence>
<organism evidence="4 5">
    <name type="scientific">Canariomyces notabilis</name>
    <dbReference type="NCBI Taxonomy" id="2074819"/>
    <lineage>
        <taxon>Eukaryota</taxon>
        <taxon>Fungi</taxon>
        <taxon>Dikarya</taxon>
        <taxon>Ascomycota</taxon>
        <taxon>Pezizomycotina</taxon>
        <taxon>Sordariomycetes</taxon>
        <taxon>Sordariomycetidae</taxon>
        <taxon>Sordariales</taxon>
        <taxon>Chaetomiaceae</taxon>
        <taxon>Canariomyces</taxon>
    </lineage>
</organism>
<dbReference type="Pfam" id="PF01168">
    <property type="entry name" value="Ala_racemase_N"/>
    <property type="match status" value="1"/>
</dbReference>
<evidence type="ECO:0000313" key="4">
    <source>
        <dbReference type="EMBL" id="KAK4116306.1"/>
    </source>
</evidence>
<keyword evidence="5" id="KW-1185">Reference proteome</keyword>
<reference evidence="4" key="1">
    <citation type="journal article" date="2023" name="Mol. Phylogenet. Evol.">
        <title>Genome-scale phylogeny and comparative genomics of the fungal order Sordariales.</title>
        <authorList>
            <person name="Hensen N."/>
            <person name="Bonometti L."/>
            <person name="Westerberg I."/>
            <person name="Brannstrom I.O."/>
            <person name="Guillou S."/>
            <person name="Cros-Aarteil S."/>
            <person name="Calhoun S."/>
            <person name="Haridas S."/>
            <person name="Kuo A."/>
            <person name="Mondo S."/>
            <person name="Pangilinan J."/>
            <person name="Riley R."/>
            <person name="LaButti K."/>
            <person name="Andreopoulos B."/>
            <person name="Lipzen A."/>
            <person name="Chen C."/>
            <person name="Yan M."/>
            <person name="Daum C."/>
            <person name="Ng V."/>
            <person name="Clum A."/>
            <person name="Steindorff A."/>
            <person name="Ohm R.A."/>
            <person name="Martin F."/>
            <person name="Silar P."/>
            <person name="Natvig D.O."/>
            <person name="Lalanne C."/>
            <person name="Gautier V."/>
            <person name="Ament-Velasquez S.L."/>
            <person name="Kruys A."/>
            <person name="Hutchinson M.I."/>
            <person name="Powell A.J."/>
            <person name="Barry K."/>
            <person name="Miller A.N."/>
            <person name="Grigoriev I.V."/>
            <person name="Debuchy R."/>
            <person name="Gladieux P."/>
            <person name="Hiltunen Thoren M."/>
            <person name="Johannesson H."/>
        </authorList>
    </citation>
    <scope>NUCLEOTIDE SEQUENCE</scope>
    <source>
        <strain evidence="4">CBS 508.74</strain>
    </source>
</reference>
<reference evidence="4" key="2">
    <citation type="submission" date="2023-05" db="EMBL/GenBank/DDBJ databases">
        <authorList>
            <consortium name="Lawrence Berkeley National Laboratory"/>
            <person name="Steindorff A."/>
            <person name="Hensen N."/>
            <person name="Bonometti L."/>
            <person name="Westerberg I."/>
            <person name="Brannstrom I.O."/>
            <person name="Guillou S."/>
            <person name="Cros-Aarteil S."/>
            <person name="Calhoun S."/>
            <person name="Haridas S."/>
            <person name="Kuo A."/>
            <person name="Mondo S."/>
            <person name="Pangilinan J."/>
            <person name="Riley R."/>
            <person name="Labutti K."/>
            <person name="Andreopoulos B."/>
            <person name="Lipzen A."/>
            <person name="Chen C."/>
            <person name="Yanf M."/>
            <person name="Daum C."/>
            <person name="Ng V."/>
            <person name="Clum A."/>
            <person name="Ohm R."/>
            <person name="Martin F."/>
            <person name="Silar P."/>
            <person name="Natvig D."/>
            <person name="Lalanne C."/>
            <person name="Gautier V."/>
            <person name="Ament-Velasquez S.L."/>
            <person name="Kruys A."/>
            <person name="Hutchinson M.I."/>
            <person name="Powell A.J."/>
            <person name="Barry K."/>
            <person name="Miller A.N."/>
            <person name="Grigoriev I.V."/>
            <person name="Debuchy R."/>
            <person name="Gladieux P."/>
            <person name="Thoren M.H."/>
            <person name="Johannesson H."/>
        </authorList>
    </citation>
    <scope>NUCLEOTIDE SEQUENCE</scope>
    <source>
        <strain evidence="4">CBS 508.74</strain>
    </source>
</reference>
<dbReference type="SUPFAM" id="SSF51419">
    <property type="entry name" value="PLP-binding barrel"/>
    <property type="match status" value="1"/>
</dbReference>
<dbReference type="Gene3D" id="3.20.20.10">
    <property type="entry name" value="Alanine racemase"/>
    <property type="match status" value="1"/>
</dbReference>
<keyword evidence="2" id="KW-0456">Lyase</keyword>
<accession>A0AAN6TL59</accession>
<dbReference type="GeneID" id="89937521"/>
<dbReference type="RefSeq" id="XP_064673876.1">
    <property type="nucleotide sequence ID" value="XM_064813396.1"/>
</dbReference>
<name>A0AAN6TL59_9PEZI</name>
<dbReference type="InterPro" id="IPR029066">
    <property type="entry name" value="PLP-binding_barrel"/>
</dbReference>
<dbReference type="Proteomes" id="UP001302812">
    <property type="component" value="Unassembled WGS sequence"/>
</dbReference>
<dbReference type="EMBL" id="MU853333">
    <property type="protein sequence ID" value="KAK4116306.1"/>
    <property type="molecule type" value="Genomic_DNA"/>
</dbReference>
<dbReference type="GO" id="GO:0008721">
    <property type="term" value="F:D-serine ammonia-lyase activity"/>
    <property type="evidence" value="ECO:0007669"/>
    <property type="project" value="TreeGrafter"/>
</dbReference>
<comment type="caution">
    <text evidence="4">The sequence shown here is derived from an EMBL/GenBank/DDBJ whole genome shotgun (WGS) entry which is preliminary data.</text>
</comment>
<sequence length="426" mass="46339">MAATQRDDELKRQLRARFVGKKLNEVPTPSVVLDLAKLRVNCERMLDATERLGLLWRAHIKSHKVLFSFPLFPSAVSRLAAIASSLGPQSLSLMIDNISQLSCVAAISATVPSSHLPLIFLKIDTGYGRAGVVPSSAACEALIDAALAEEAKGTCVLHGLYSHAGHSYGARDDLDAMYYLVDEFAGLARVARRVRAKSPDHELVLSVGATPTTTAVQYPCLFSAGGDAKERVGMAREVEMIVAELKGGGYRLEVHAGVYPTLDLQQLATHARDSSLMTADDIAISVVAEVASVYPGRGGNRTTEALINAGTLALGREPVADRGEDPDQDYSGWGILMPWGLDNPKPGPDFPRVHGGWQVGRISQEHGILVWKGRKEEEVPLHFGQRVRVWPNHSCIAGACFDYYLIIDSSGPKDEVIDVWPRWRGW</sequence>
<dbReference type="AlphaFoldDB" id="A0AAN6TL59"/>
<gene>
    <name evidence="4" type="ORF">N656DRAFT_765294</name>
</gene>
<evidence type="ECO:0000313" key="5">
    <source>
        <dbReference type="Proteomes" id="UP001302812"/>
    </source>
</evidence>
<proteinExistence type="inferred from homology"/>
<dbReference type="GO" id="GO:0036088">
    <property type="term" value="P:D-serine catabolic process"/>
    <property type="evidence" value="ECO:0007669"/>
    <property type="project" value="TreeGrafter"/>
</dbReference>
<dbReference type="InterPro" id="IPR051466">
    <property type="entry name" value="D-amino_acid_metab_enzyme"/>
</dbReference>
<dbReference type="Gene3D" id="2.40.37.20">
    <property type="entry name" value="D-serine dehydratase-like domain"/>
    <property type="match status" value="1"/>
</dbReference>
<protein>
    <recommendedName>
        <fullName evidence="3">D-serine dehydratase-like domain-containing protein</fullName>
    </recommendedName>
</protein>
<dbReference type="PANTHER" id="PTHR28004">
    <property type="entry name" value="ZGC:162816-RELATED"/>
    <property type="match status" value="1"/>
</dbReference>
<dbReference type="InterPro" id="IPR026956">
    <property type="entry name" value="D-ser_dehydrat-like_dom"/>
</dbReference>
<dbReference type="PANTHER" id="PTHR28004:SF2">
    <property type="entry name" value="D-SERINE DEHYDRATASE"/>
    <property type="match status" value="1"/>
</dbReference>
<evidence type="ECO:0000256" key="2">
    <source>
        <dbReference type="ARBA" id="ARBA00023239"/>
    </source>
</evidence>
<dbReference type="InterPro" id="IPR001608">
    <property type="entry name" value="Ala_racemase_N"/>
</dbReference>
<dbReference type="Pfam" id="PF14031">
    <property type="entry name" value="D-ser_dehydrat"/>
    <property type="match status" value="1"/>
</dbReference>
<comment type="similarity">
    <text evidence="1">Belongs to the DSD1 family.</text>
</comment>
<evidence type="ECO:0000256" key="1">
    <source>
        <dbReference type="ARBA" id="ARBA00005323"/>
    </source>
</evidence>